<evidence type="ECO:0000256" key="2">
    <source>
        <dbReference type="SAM" id="SignalP"/>
    </source>
</evidence>
<keyword evidence="1" id="KW-0472">Membrane</keyword>
<evidence type="ECO:0000313" key="4">
    <source>
        <dbReference type="Proteomes" id="UP000653156"/>
    </source>
</evidence>
<dbReference type="EMBL" id="CP069798">
    <property type="protein sequence ID" value="QRQ83040.1"/>
    <property type="molecule type" value="Genomic_DNA"/>
</dbReference>
<organism evidence="3 4">
    <name type="scientific">Paralysiella testudinis</name>
    <dbReference type="NCBI Taxonomy" id="2809020"/>
    <lineage>
        <taxon>Bacteria</taxon>
        <taxon>Pseudomonadati</taxon>
        <taxon>Pseudomonadota</taxon>
        <taxon>Betaproteobacteria</taxon>
        <taxon>Neisseriales</taxon>
        <taxon>Neisseriaceae</taxon>
        <taxon>Paralysiella</taxon>
    </lineage>
</organism>
<keyword evidence="2" id="KW-0732">Signal</keyword>
<dbReference type="InterPro" id="IPR008020">
    <property type="entry name" value="G8P"/>
</dbReference>
<proteinExistence type="predicted"/>
<dbReference type="Pfam" id="PF05356">
    <property type="entry name" value="Phage_Coat_B"/>
    <property type="match status" value="1"/>
</dbReference>
<dbReference type="KEGG" id="ptes:JQU52_06680"/>
<dbReference type="RefSeq" id="WP_230340339.1">
    <property type="nucleotide sequence ID" value="NZ_CP069798.1"/>
</dbReference>
<feature type="signal peptide" evidence="2">
    <location>
        <begin position="1"/>
        <end position="29"/>
    </location>
</feature>
<feature type="transmembrane region" description="Helical" evidence="1">
    <location>
        <begin position="49"/>
        <end position="66"/>
    </location>
</feature>
<gene>
    <name evidence="3" type="ORF">JQU52_06680</name>
</gene>
<accession>A0A892ZKQ4</accession>
<dbReference type="Proteomes" id="UP000653156">
    <property type="component" value="Chromosome"/>
</dbReference>
<evidence type="ECO:0000313" key="3">
    <source>
        <dbReference type="EMBL" id="QRQ83040.1"/>
    </source>
</evidence>
<keyword evidence="1" id="KW-1133">Transmembrane helix</keyword>
<protein>
    <submittedName>
        <fullName evidence="3">Uncharacterized protein</fullName>
    </submittedName>
</protein>
<reference evidence="3" key="1">
    <citation type="submission" date="2021-02" db="EMBL/GenBank/DDBJ databases">
        <title>Neisseriaceae sp. 26B isolated from the cloaca of a Common Toad-headed Turtle (Mesoclemmys nasuta).</title>
        <authorList>
            <person name="Spergser J."/>
            <person name="Busse H.-J."/>
        </authorList>
    </citation>
    <scope>NUCLEOTIDE SEQUENCE</scope>
    <source>
        <strain evidence="3">26B</strain>
    </source>
</reference>
<keyword evidence="1" id="KW-0812">Transmembrane</keyword>
<keyword evidence="4" id="KW-1185">Reference proteome</keyword>
<dbReference type="AlphaFoldDB" id="A0A892ZKQ4"/>
<evidence type="ECO:0000256" key="1">
    <source>
        <dbReference type="SAM" id="Phobius"/>
    </source>
</evidence>
<feature type="chain" id="PRO_5034091713" evidence="2">
    <location>
        <begin position="30"/>
        <end position="71"/>
    </location>
</feature>
<name>A0A892ZKQ4_9NEIS</name>
<sequence>MKAMNICRKYGAKFAAAGGLMGLATTAMAAVPESIKTELATAKTDSLEVGALVIGVIAAIFALMMIRRVLR</sequence>